<reference evidence="2 3" key="1">
    <citation type="journal article" date="2015" name="Nature">
        <title>rRNA introns, odd ribosomes, and small enigmatic genomes across a large radiation of phyla.</title>
        <authorList>
            <person name="Brown C.T."/>
            <person name="Hug L.A."/>
            <person name="Thomas B.C."/>
            <person name="Sharon I."/>
            <person name="Castelle C.J."/>
            <person name="Singh A."/>
            <person name="Wilkins M.J."/>
            <person name="Williams K.H."/>
            <person name="Banfield J.F."/>
        </authorList>
    </citation>
    <scope>NUCLEOTIDE SEQUENCE [LARGE SCALE GENOMIC DNA]</scope>
</reference>
<dbReference type="EMBL" id="LBTF01000016">
    <property type="protein sequence ID" value="KKQ35377.1"/>
    <property type="molecule type" value="Genomic_DNA"/>
</dbReference>
<dbReference type="Proteomes" id="UP000033876">
    <property type="component" value="Unassembled WGS sequence"/>
</dbReference>
<gene>
    <name evidence="2" type="ORF">US50_C0016G0007</name>
</gene>
<proteinExistence type="predicted"/>
<evidence type="ECO:0000313" key="3">
    <source>
        <dbReference type="Proteomes" id="UP000033876"/>
    </source>
</evidence>
<evidence type="ECO:0000256" key="1">
    <source>
        <dbReference type="SAM" id="MobiDB-lite"/>
    </source>
</evidence>
<sequence length="32" mass="3650">MREKIHKEISSEEKKDITGAGNVIHTTQQVKN</sequence>
<protein>
    <submittedName>
        <fullName evidence="2">Uncharacterized protein</fullName>
    </submittedName>
</protein>
<accession>A0A0G0GZC6</accession>
<dbReference type="AlphaFoldDB" id="A0A0G0GZC6"/>
<evidence type="ECO:0000313" key="2">
    <source>
        <dbReference type="EMBL" id="KKQ35377.1"/>
    </source>
</evidence>
<organism evidence="2 3">
    <name type="scientific">Candidatus Nomurabacteria bacterium GW2011_GWB1_37_5</name>
    <dbReference type="NCBI Taxonomy" id="1618742"/>
    <lineage>
        <taxon>Bacteria</taxon>
        <taxon>Candidatus Nomuraibacteriota</taxon>
    </lineage>
</organism>
<comment type="caution">
    <text evidence="2">The sequence shown here is derived from an EMBL/GenBank/DDBJ whole genome shotgun (WGS) entry which is preliminary data.</text>
</comment>
<feature type="compositionally biased region" description="Basic and acidic residues" evidence="1">
    <location>
        <begin position="1"/>
        <end position="17"/>
    </location>
</feature>
<name>A0A0G0GZC6_9BACT</name>
<feature type="region of interest" description="Disordered" evidence="1">
    <location>
        <begin position="1"/>
        <end position="32"/>
    </location>
</feature>